<evidence type="ECO:0000313" key="2">
    <source>
        <dbReference type="Proteomes" id="UP000254677"/>
    </source>
</evidence>
<dbReference type="AlphaFoldDB" id="A0A378J096"/>
<evidence type="ECO:0000313" key="1">
    <source>
        <dbReference type="EMBL" id="STX40441.1"/>
    </source>
</evidence>
<keyword evidence="2" id="KW-1185">Reference proteome</keyword>
<name>A0A378J096_9GAMM</name>
<gene>
    <name evidence="1" type="ORF">NCTC13292_00187</name>
</gene>
<protein>
    <submittedName>
        <fullName evidence="1">Uncharacterized protein</fullName>
    </submittedName>
</protein>
<organism evidence="1 2">
    <name type="scientific">Legionella donaldsonii</name>
    <dbReference type="NCBI Taxonomy" id="45060"/>
    <lineage>
        <taxon>Bacteria</taxon>
        <taxon>Pseudomonadati</taxon>
        <taxon>Pseudomonadota</taxon>
        <taxon>Gammaproteobacteria</taxon>
        <taxon>Legionellales</taxon>
        <taxon>Legionellaceae</taxon>
        <taxon>Legionella</taxon>
    </lineage>
</organism>
<proteinExistence type="predicted"/>
<dbReference type="EMBL" id="UGOA01000001">
    <property type="protein sequence ID" value="STX40441.1"/>
    <property type="molecule type" value="Genomic_DNA"/>
</dbReference>
<accession>A0A378J096</accession>
<dbReference type="RefSeq" id="WP_115220099.1">
    <property type="nucleotide sequence ID" value="NZ_UGOA01000001.1"/>
</dbReference>
<sequence>MALHYPSLKKTGAKFEAGENSGAVVTFPTTAAAKTFLQEIGKGDQDYLETGLIEKINEKQLYLNLEFAAVLYGYPGESFDNIRLRELNEYSGYSTQPSFKIIAKTGEATSSPPSKQALSSQASPKIKSTLFVQTVKKSNDETPFRRENFVYNYYNEEECSALLGEKLTDEDKGLLAFLENGCSYRTLALYLVKVHKQEPGFVQSVINELAHEHSNPQTLTPQQVLGAIQMKLDNGSPINWIPD</sequence>
<reference evidence="1 2" key="1">
    <citation type="submission" date="2018-06" db="EMBL/GenBank/DDBJ databases">
        <authorList>
            <consortium name="Pathogen Informatics"/>
            <person name="Doyle S."/>
        </authorList>
    </citation>
    <scope>NUCLEOTIDE SEQUENCE [LARGE SCALE GENOMIC DNA]</scope>
    <source>
        <strain evidence="1 2">NCTC13292</strain>
    </source>
</reference>
<dbReference type="Proteomes" id="UP000254677">
    <property type="component" value="Unassembled WGS sequence"/>
</dbReference>
<dbReference type="OrthoDB" id="9836176at2"/>